<gene>
    <name evidence="3" type="ORF">K470DRAFT_262923</name>
</gene>
<accession>A0A6A7C4G4</accession>
<reference evidence="3" key="1">
    <citation type="journal article" date="2020" name="Stud. Mycol.">
        <title>101 Dothideomycetes genomes: a test case for predicting lifestyles and emergence of pathogens.</title>
        <authorList>
            <person name="Haridas S."/>
            <person name="Albert R."/>
            <person name="Binder M."/>
            <person name="Bloem J."/>
            <person name="Labutti K."/>
            <person name="Salamov A."/>
            <person name="Andreopoulos B."/>
            <person name="Baker S."/>
            <person name="Barry K."/>
            <person name="Bills G."/>
            <person name="Bluhm B."/>
            <person name="Cannon C."/>
            <person name="Castanera R."/>
            <person name="Culley D."/>
            <person name="Daum C."/>
            <person name="Ezra D."/>
            <person name="Gonzalez J."/>
            <person name="Henrissat B."/>
            <person name="Kuo A."/>
            <person name="Liang C."/>
            <person name="Lipzen A."/>
            <person name="Lutzoni F."/>
            <person name="Magnuson J."/>
            <person name="Mondo S."/>
            <person name="Nolan M."/>
            <person name="Ohm R."/>
            <person name="Pangilinan J."/>
            <person name="Park H.-J."/>
            <person name="Ramirez L."/>
            <person name="Alfaro M."/>
            <person name="Sun H."/>
            <person name="Tritt A."/>
            <person name="Yoshinaga Y."/>
            <person name="Zwiers L.-H."/>
            <person name="Turgeon B."/>
            <person name="Goodwin S."/>
            <person name="Spatafora J."/>
            <person name="Crous P."/>
            <person name="Grigoriev I."/>
        </authorList>
    </citation>
    <scope>NUCLEOTIDE SEQUENCE</scope>
    <source>
        <strain evidence="3">CBS 480.64</strain>
    </source>
</reference>
<dbReference type="SUPFAM" id="SSF81296">
    <property type="entry name" value="E set domains"/>
    <property type="match status" value="1"/>
</dbReference>
<dbReference type="EMBL" id="MU005966">
    <property type="protein sequence ID" value="KAF2862401.1"/>
    <property type="molecule type" value="Genomic_DNA"/>
</dbReference>
<evidence type="ECO:0000313" key="4">
    <source>
        <dbReference type="Proteomes" id="UP000799421"/>
    </source>
</evidence>
<keyword evidence="4" id="KW-1185">Reference proteome</keyword>
<feature type="region of interest" description="Disordered" evidence="1">
    <location>
        <begin position="258"/>
        <end position="281"/>
    </location>
</feature>
<feature type="transmembrane region" description="Helical" evidence="2">
    <location>
        <begin position="313"/>
        <end position="332"/>
    </location>
</feature>
<feature type="compositionally biased region" description="Basic and acidic residues" evidence="1">
    <location>
        <begin position="262"/>
        <end position="280"/>
    </location>
</feature>
<name>A0A6A7C4G4_9PEZI</name>
<feature type="region of interest" description="Disordered" evidence="1">
    <location>
        <begin position="101"/>
        <end position="195"/>
    </location>
</feature>
<evidence type="ECO:0000256" key="1">
    <source>
        <dbReference type="SAM" id="MobiDB-lite"/>
    </source>
</evidence>
<evidence type="ECO:0000313" key="3">
    <source>
        <dbReference type="EMBL" id="KAF2862401.1"/>
    </source>
</evidence>
<keyword evidence="2" id="KW-1133">Transmembrane helix</keyword>
<proteinExistence type="predicted"/>
<organism evidence="3 4">
    <name type="scientific">Piedraia hortae CBS 480.64</name>
    <dbReference type="NCBI Taxonomy" id="1314780"/>
    <lineage>
        <taxon>Eukaryota</taxon>
        <taxon>Fungi</taxon>
        <taxon>Dikarya</taxon>
        <taxon>Ascomycota</taxon>
        <taxon>Pezizomycotina</taxon>
        <taxon>Dothideomycetes</taxon>
        <taxon>Dothideomycetidae</taxon>
        <taxon>Capnodiales</taxon>
        <taxon>Piedraiaceae</taxon>
        <taxon>Piedraia</taxon>
    </lineage>
</organism>
<keyword evidence="2" id="KW-0812">Transmembrane</keyword>
<dbReference type="CDD" id="cd02859">
    <property type="entry name" value="E_set_AMPKbeta_like_N"/>
    <property type="match status" value="1"/>
</dbReference>
<evidence type="ECO:0000256" key="2">
    <source>
        <dbReference type="SAM" id="Phobius"/>
    </source>
</evidence>
<dbReference type="AlphaFoldDB" id="A0A6A7C4G4"/>
<sequence>MQQVRIEYTSPKLAPPVYIFTSLSSPPWTPVEMDREVMANGENCFYKVFKAKPGVHQYKFRLGPGDWWVLDGAKPTIEDEAGNRNNMLIVKGSGYVRTSSDDAPLFPYEAGPQPENTHDDDANAEETQAPLLPHECASPLKRLGSYDGEDSPSSESVVRCASEGRLWSTQSQRNSRRGSSDYQNFDPNDPTLLSFPQTREGIMATLERVSSRDSETVNRRPSANVSLRSLPSVLEDCEAEAKDTWQSQVRPAVLITPPMTPDDAKSVRTSEREAKRRVSDADIQLTTQSGPEKAAVAGETRLSRLGLTLSQPYVMLALGGAAVAVAVGLWKLRL</sequence>
<dbReference type="OrthoDB" id="5350410at2759"/>
<evidence type="ECO:0008006" key="5">
    <source>
        <dbReference type="Google" id="ProtNLM"/>
    </source>
</evidence>
<dbReference type="InterPro" id="IPR013783">
    <property type="entry name" value="Ig-like_fold"/>
</dbReference>
<dbReference type="InterPro" id="IPR014756">
    <property type="entry name" value="Ig_E-set"/>
</dbReference>
<dbReference type="Gene3D" id="2.60.40.10">
    <property type="entry name" value="Immunoglobulins"/>
    <property type="match status" value="1"/>
</dbReference>
<dbReference type="Proteomes" id="UP000799421">
    <property type="component" value="Unassembled WGS sequence"/>
</dbReference>
<keyword evidence="2" id="KW-0472">Membrane</keyword>
<protein>
    <recommendedName>
        <fullName evidence="5">AMP-activated protein kinase glycogen-binding domain-containing protein</fullName>
    </recommendedName>
</protein>